<sequence length="1086" mass="119378">MLARVLPSWRSRGDFLCVRLGGQWQAGSWVRRFNGSTRAGESRNTEEEHAIGPENAQQLPSPARLLMGVVTTDNAQRTSIAQLLASISPKEINESSDADTEPDNGTASLTLLLTPGYAQHAVSGVIYRRLLDALRVTGEDTLPKPMDVVTAVVDRLPSDNDRAYGEEGLAYIFTRNAPPLTIASQTPLKKDTQKPGSIGFQLSAVPKRPFDYVIQLPLAQTVFSTGKTSTLVHSHYNYDQAEGHVMDKHQYLEAQMVSLPLQAEHGAVAVEVPLIPLTPLRIIRSSMGNIVRTLSSKIGLEESRDCPEQSEPQPASKELEASVTSYFKAHAMSPEAVNVWALILPRPNKSYARMRQEGFAVRALRNLKPEDLPATWTSQEAQALKGLNSAVVRLLRNGARMHRVLSGGGGWGKKAGLLSLDPDSVYSSRELRADAGWEFDFDDESVDAVEKQQKKALGEIVNEGESIMFFVAPRDTDRFAESRAKAWSFIERADMAAIFGAVPSTIDTAPEQSADEVDAGARIQHRPNFFGALSEGGLALSMIKDLDLHTADQIPDSTQTKFDVPFSHVRITESAADIDTRTTAKERLAGLTPPKKGAPKVRRMIVDSGLETTRGPHGSDIKLYRGQRREYSTKRRFGMPPLPRTIDGADDIAHAGEAASLLTAQKHKFSEAKKAAESRRWELMSNMCHRVDDGPMSESKRIRLRNTWFRHNTKFLALLAKSIGQLDPYNDAVGADVAQARLGHAEPHVVDEIGAAQVKGPGPKRFGITDDLSCCTISSPPTDDLSDSSPAVVPHDTEAGLTTMKPSGQRRSSSFRYLGRHAPSIRTPLLHATSAGTFHTPLKTTSTTKDHPVDLMSARLVGVHATSEAHREEVLNDPAERKSVNKRASSRPVATANVSKRGVRSRSSPFNQRNTTRTAESRMRIRKIPQTLFGLKRLPFKSPVTVATCARFASRRNAKVRPSARPRVTAKAQPHASKDVLDAAQRGLAQRRRRKDSVAGSRTTWKERRHRIRKLSIEGFLVRRLMSFPEAERSRLDAWALMTSTSVQEDRARAGGSSEKNIRALADPASKALADDVRGYLAVARK</sequence>
<feature type="compositionally biased region" description="Basic and acidic residues" evidence="1">
    <location>
        <begin position="867"/>
        <end position="883"/>
    </location>
</feature>
<feature type="region of interest" description="Disordered" evidence="1">
    <location>
        <begin position="986"/>
        <end position="1005"/>
    </location>
</feature>
<organism evidence="2 3">
    <name type="scientific">Elasticomyces elasticus</name>
    <dbReference type="NCBI Taxonomy" id="574655"/>
    <lineage>
        <taxon>Eukaryota</taxon>
        <taxon>Fungi</taxon>
        <taxon>Dikarya</taxon>
        <taxon>Ascomycota</taxon>
        <taxon>Pezizomycotina</taxon>
        <taxon>Dothideomycetes</taxon>
        <taxon>Dothideomycetidae</taxon>
        <taxon>Mycosphaerellales</taxon>
        <taxon>Teratosphaeriaceae</taxon>
        <taxon>Elasticomyces</taxon>
    </lineage>
</organism>
<feature type="compositionally biased region" description="Polar residues" evidence="1">
    <location>
        <begin position="905"/>
        <end position="918"/>
    </location>
</feature>
<gene>
    <name evidence="2" type="ORF">LTR97_008769</name>
</gene>
<dbReference type="EMBL" id="JAVRQU010000014">
    <property type="protein sequence ID" value="KAK5695263.1"/>
    <property type="molecule type" value="Genomic_DNA"/>
</dbReference>
<reference evidence="2" key="1">
    <citation type="submission" date="2023-08" db="EMBL/GenBank/DDBJ databases">
        <title>Black Yeasts Isolated from many extreme environments.</title>
        <authorList>
            <person name="Coleine C."/>
            <person name="Stajich J.E."/>
            <person name="Selbmann L."/>
        </authorList>
    </citation>
    <scope>NUCLEOTIDE SEQUENCE</scope>
    <source>
        <strain evidence="2">CCFEE 5810</strain>
    </source>
</reference>
<proteinExistence type="predicted"/>
<protein>
    <submittedName>
        <fullName evidence="2">Uncharacterized protein</fullName>
    </submittedName>
</protein>
<evidence type="ECO:0000313" key="3">
    <source>
        <dbReference type="Proteomes" id="UP001310594"/>
    </source>
</evidence>
<evidence type="ECO:0000313" key="2">
    <source>
        <dbReference type="EMBL" id="KAK5695263.1"/>
    </source>
</evidence>
<dbReference type="Proteomes" id="UP001310594">
    <property type="component" value="Unassembled WGS sequence"/>
</dbReference>
<comment type="caution">
    <text evidence="2">The sequence shown here is derived from an EMBL/GenBank/DDBJ whole genome shotgun (WGS) entry which is preliminary data.</text>
</comment>
<feature type="region of interest" description="Disordered" evidence="1">
    <location>
        <begin position="867"/>
        <end position="922"/>
    </location>
</feature>
<feature type="region of interest" description="Disordered" evidence="1">
    <location>
        <begin position="957"/>
        <end position="981"/>
    </location>
</feature>
<feature type="region of interest" description="Disordered" evidence="1">
    <location>
        <begin position="37"/>
        <end position="58"/>
    </location>
</feature>
<feature type="compositionally biased region" description="Basic and acidic residues" evidence="1">
    <location>
        <begin position="40"/>
        <end position="51"/>
    </location>
</feature>
<dbReference type="AlphaFoldDB" id="A0AAN7ZY79"/>
<name>A0AAN7ZY79_9PEZI</name>
<evidence type="ECO:0000256" key="1">
    <source>
        <dbReference type="SAM" id="MobiDB-lite"/>
    </source>
</evidence>
<accession>A0AAN7ZY79</accession>